<proteinExistence type="predicted"/>
<comment type="caution">
    <text evidence="2">The sequence shown here is derived from an EMBL/GenBank/DDBJ whole genome shotgun (WGS) entry which is preliminary data.</text>
</comment>
<feature type="region of interest" description="Disordered" evidence="1">
    <location>
        <begin position="30"/>
        <end position="103"/>
    </location>
</feature>
<dbReference type="GeneID" id="98116388"/>
<dbReference type="RefSeq" id="XP_070861393.1">
    <property type="nucleotide sequence ID" value="XM_071000150.1"/>
</dbReference>
<evidence type="ECO:0000256" key="1">
    <source>
        <dbReference type="SAM" id="MobiDB-lite"/>
    </source>
</evidence>
<keyword evidence="3" id="KW-1185">Reference proteome</keyword>
<reference evidence="2 3" key="1">
    <citation type="submission" date="2020-05" db="EMBL/GenBank/DDBJ databases">
        <title>Ceratocystis lukuohia genome.</title>
        <authorList>
            <person name="Harrington T.C."/>
            <person name="Kim K."/>
            <person name="Mayers C.G."/>
        </authorList>
    </citation>
    <scope>NUCLEOTIDE SEQUENCE [LARGE SCALE GENOMIC DNA]</scope>
    <source>
        <strain evidence="2 3">C4212</strain>
    </source>
</reference>
<sequence>MAGDLGCSSAKAVRRRFQAICKKHDWRRESCRGRAQRRPGRPGGKAVFHPDDFVHEGGIGGRRGRGVPFARYREPRMRNGKGNGKGKDTGAGHPTAGSIDVNGGCLEGDSDENTKESSPVNAFCRISFDGGVVPSTAIKNEKKQEDQNALSLCVEWNQSLPIQDADFKPFRTNVRYVEKIEHGCVKLEIQDD</sequence>
<dbReference type="EMBL" id="JABSNW010000002">
    <property type="protein sequence ID" value="KAL2890213.1"/>
    <property type="molecule type" value="Genomic_DNA"/>
</dbReference>
<organism evidence="2 3">
    <name type="scientific">Ceratocystis lukuohia</name>
    <dbReference type="NCBI Taxonomy" id="2019550"/>
    <lineage>
        <taxon>Eukaryota</taxon>
        <taxon>Fungi</taxon>
        <taxon>Dikarya</taxon>
        <taxon>Ascomycota</taxon>
        <taxon>Pezizomycotina</taxon>
        <taxon>Sordariomycetes</taxon>
        <taxon>Hypocreomycetidae</taxon>
        <taxon>Microascales</taxon>
        <taxon>Ceratocystidaceae</taxon>
        <taxon>Ceratocystis</taxon>
    </lineage>
</organism>
<accession>A0ABR4MPK1</accession>
<protein>
    <submittedName>
        <fullName evidence="2">Uncharacterized protein</fullName>
    </submittedName>
</protein>
<evidence type="ECO:0000313" key="3">
    <source>
        <dbReference type="Proteomes" id="UP001610728"/>
    </source>
</evidence>
<gene>
    <name evidence="2" type="ORF">HOO65_020755</name>
</gene>
<evidence type="ECO:0000313" key="2">
    <source>
        <dbReference type="EMBL" id="KAL2890213.1"/>
    </source>
</evidence>
<name>A0ABR4MPK1_9PEZI</name>
<dbReference type="Proteomes" id="UP001610728">
    <property type="component" value="Unassembled WGS sequence"/>
</dbReference>